<dbReference type="EMBL" id="JAOWLA010000041">
    <property type="protein sequence ID" value="MCV2866950.1"/>
    <property type="molecule type" value="Genomic_DNA"/>
</dbReference>
<feature type="domain" description="Peptidase S8/S53" evidence="1">
    <location>
        <begin position="370"/>
        <end position="717"/>
    </location>
</feature>
<dbReference type="InterPro" id="IPR036852">
    <property type="entry name" value="Peptidase_S8/S53_dom_sf"/>
</dbReference>
<sequence length="894" mass="96967">MIECALGTIKPAVLQMVITMTERPILPLPIREISAQRIKGSPSKMPRPRGAAGGRAVQARRFEQEFSRLDQAFQGEDASVALRADPAGIAPERAMVFVSAVPIADLIRVAREAGIEVLAEVDLDEDYDIPADMKVDGSQFANPTLYATMPTEGSLQTLSRLWRAYRRGEKLPDGQTPWRNLFDLLAELRPWGPPDRLTVEAREIIRDRLPFDDEESVRLELEIWPTRNEDRRKRWRREAQARVEAFGGEIIARSMISETDFVYDALLASMPAGAVREMLDNPAAPEGLATLDGLQFILPQTIAQSIPLESEVGDEQAAHKHSDHPAFEFDPDLPARALLLDGTPIAAHPDLNDGVEIEDIHDLVRMSQVRHRRHATSMSSLILRGDLGTDGTPASDSRLLSIPVLVDNESSAVSPDDRLFVDVVHTSLVRAFDGQSPIAPDAFVVNLSIGVMNGHFNGRLSALARLLDWWAYRAGVLFVVSAGNVADVLTVSGINATAFEDATIEKRQELVNEARRAQRHRRTLLAPAEAMNVLTVGAASVSNAALGAASLPTGVLSVHDSETVVPAFSSAAGPGAYRSIKPDVLAVGGRHDVRISSSGGDLNLRVANALPASGLLVAAPPQSAPATRARAWACGTSCAAALTTRSILQSAAALTGPDGAYEGQELPRRDMALLTRALTVHAARWPESALDLRRSQMEAGQHHEHAGAEVLSGYGYGLVNESFMNEAPPKGATLVGLGTVRKDGARIFEMPLPQSMSNDRVHRSLLVTLSWFSPVDVSRARYRLARIEAIAADDGDEPDNEWRLKMKGDAPTTNAIGKGTVWSRRLTHARVLVPSFGADAILPIRVQCSDSSGGGLSPDDDIRFAIAVTLQLAIDTRYDIQTEIENRLRVRQAQ</sequence>
<protein>
    <submittedName>
        <fullName evidence="2">S8 family serine peptidase</fullName>
    </submittedName>
</protein>
<proteinExistence type="predicted"/>
<keyword evidence="3" id="KW-1185">Reference proteome</keyword>
<dbReference type="SUPFAM" id="SSF52743">
    <property type="entry name" value="Subtilisin-like"/>
    <property type="match status" value="1"/>
</dbReference>
<reference evidence="2 3" key="1">
    <citation type="submission" date="2022-10" db="EMBL/GenBank/DDBJ databases">
        <title>Defluviimonas sp. nov., isolated from ocean surface water.</title>
        <authorList>
            <person name="He W."/>
            <person name="Wang L."/>
            <person name="Zhang D.-F."/>
        </authorList>
    </citation>
    <scope>NUCLEOTIDE SEQUENCE [LARGE SCALE GENOMIC DNA]</scope>
    <source>
        <strain evidence="2 3">WL0075</strain>
    </source>
</reference>
<comment type="caution">
    <text evidence="2">The sequence shown here is derived from an EMBL/GenBank/DDBJ whole genome shotgun (WGS) entry which is preliminary data.</text>
</comment>
<name>A0ABT2Z7D2_9RHOB</name>
<dbReference type="Gene3D" id="3.40.50.200">
    <property type="entry name" value="Peptidase S8/S53 domain"/>
    <property type="match status" value="1"/>
</dbReference>
<evidence type="ECO:0000313" key="2">
    <source>
        <dbReference type="EMBL" id="MCV2866950.1"/>
    </source>
</evidence>
<dbReference type="InterPro" id="IPR000209">
    <property type="entry name" value="Peptidase_S8/S53_dom"/>
</dbReference>
<dbReference type="Pfam" id="PF00082">
    <property type="entry name" value="Peptidase_S8"/>
    <property type="match status" value="1"/>
</dbReference>
<organism evidence="2 3">
    <name type="scientific">Albidovulum sediminicola</name>
    <dbReference type="NCBI Taxonomy" id="2984331"/>
    <lineage>
        <taxon>Bacteria</taxon>
        <taxon>Pseudomonadati</taxon>
        <taxon>Pseudomonadota</taxon>
        <taxon>Alphaproteobacteria</taxon>
        <taxon>Rhodobacterales</taxon>
        <taxon>Paracoccaceae</taxon>
        <taxon>Albidovulum</taxon>
    </lineage>
</organism>
<gene>
    <name evidence="2" type="ORF">OE647_19840</name>
</gene>
<accession>A0ABT2Z7D2</accession>
<evidence type="ECO:0000313" key="3">
    <source>
        <dbReference type="Proteomes" id="UP001652503"/>
    </source>
</evidence>
<evidence type="ECO:0000259" key="1">
    <source>
        <dbReference type="Pfam" id="PF00082"/>
    </source>
</evidence>
<dbReference type="Proteomes" id="UP001652503">
    <property type="component" value="Unassembled WGS sequence"/>
</dbReference>